<keyword evidence="3" id="KW-0645">Protease</keyword>
<feature type="transmembrane region" description="Helical" evidence="1">
    <location>
        <begin position="66"/>
        <end position="92"/>
    </location>
</feature>
<keyword evidence="3" id="KW-0482">Metalloprotease</keyword>
<proteinExistence type="predicted"/>
<feature type="transmembrane region" description="Helical" evidence="1">
    <location>
        <begin position="113"/>
        <end position="133"/>
    </location>
</feature>
<sequence length="296" mass="31037">MTPAPPTAPAIDLTDRPFGVHFRMARWKSLIVLVAVPLLLLVVQILVFQIVVLVEGPPDPRMPRLTPLAILAAGVSTAITALVATVLVARLAKVSWRSVFRRDRTFDKRRLGAYLVASAVLVGLSVLATALIAPGSTGWGALDISTTTIVVILVTLLATPLQAAGEEVAFRGVVVPAAASWFRAVRPAIALGIVVSGALFAVVHVSLDPWLVSYLFVFSACTVIMGLLSGGLEAAIAFHVSNNVIAGIVNAVFADGGAATIDRAVGAGPGPSLIILMVMNVAVVIAVWLIERRRRP</sequence>
<keyword evidence="1" id="KW-0812">Transmembrane</keyword>
<evidence type="ECO:0000313" key="3">
    <source>
        <dbReference type="EMBL" id="MCS5724554.1"/>
    </source>
</evidence>
<reference evidence="3" key="1">
    <citation type="submission" date="2022-08" db="EMBL/GenBank/DDBJ databases">
        <authorList>
            <person name="Deng Y."/>
            <person name="Han X.-F."/>
            <person name="Zhang Y.-Q."/>
        </authorList>
    </citation>
    <scope>NUCLEOTIDE SEQUENCE</scope>
    <source>
        <strain evidence="3">CPCC 203407</strain>
    </source>
</reference>
<dbReference type="EMBL" id="JANLCK010000001">
    <property type="protein sequence ID" value="MCS5724554.1"/>
    <property type="molecule type" value="Genomic_DNA"/>
</dbReference>
<feature type="transmembrane region" description="Helical" evidence="1">
    <location>
        <begin position="184"/>
        <end position="205"/>
    </location>
</feature>
<feature type="transmembrane region" description="Helical" evidence="1">
    <location>
        <begin position="139"/>
        <end position="163"/>
    </location>
</feature>
<dbReference type="Proteomes" id="UP001165587">
    <property type="component" value="Unassembled WGS sequence"/>
</dbReference>
<evidence type="ECO:0000313" key="4">
    <source>
        <dbReference type="Proteomes" id="UP001165587"/>
    </source>
</evidence>
<name>A0AA41XAA2_9MICO</name>
<dbReference type="GO" id="GO:0080120">
    <property type="term" value="P:CAAX-box protein maturation"/>
    <property type="evidence" value="ECO:0007669"/>
    <property type="project" value="UniProtKB-ARBA"/>
</dbReference>
<accession>A0AA41XAA2</accession>
<dbReference type="GO" id="GO:0008237">
    <property type="term" value="F:metallopeptidase activity"/>
    <property type="evidence" value="ECO:0007669"/>
    <property type="project" value="UniProtKB-KW"/>
</dbReference>
<dbReference type="Pfam" id="PF02517">
    <property type="entry name" value="Rce1-like"/>
    <property type="match status" value="1"/>
</dbReference>
<evidence type="ECO:0000259" key="2">
    <source>
        <dbReference type="Pfam" id="PF02517"/>
    </source>
</evidence>
<dbReference type="GO" id="GO:0004175">
    <property type="term" value="F:endopeptidase activity"/>
    <property type="evidence" value="ECO:0007669"/>
    <property type="project" value="UniProtKB-ARBA"/>
</dbReference>
<dbReference type="AlphaFoldDB" id="A0AA41XAA2"/>
<feature type="transmembrane region" description="Helical" evidence="1">
    <location>
        <begin position="273"/>
        <end position="290"/>
    </location>
</feature>
<protein>
    <submittedName>
        <fullName evidence="3">CPBP family intramembrane metalloprotease</fullName>
    </submittedName>
</protein>
<feature type="transmembrane region" description="Helical" evidence="1">
    <location>
        <begin position="211"/>
        <end position="232"/>
    </location>
</feature>
<feature type="transmembrane region" description="Helical" evidence="1">
    <location>
        <begin position="244"/>
        <end position="261"/>
    </location>
</feature>
<keyword evidence="4" id="KW-1185">Reference proteome</keyword>
<keyword evidence="3" id="KW-0378">Hydrolase</keyword>
<comment type="caution">
    <text evidence="3">The sequence shown here is derived from an EMBL/GenBank/DDBJ whole genome shotgun (WGS) entry which is preliminary data.</text>
</comment>
<evidence type="ECO:0000256" key="1">
    <source>
        <dbReference type="SAM" id="Phobius"/>
    </source>
</evidence>
<dbReference type="RefSeq" id="WP_259524978.1">
    <property type="nucleotide sequence ID" value="NZ_JANLCK010000001.1"/>
</dbReference>
<feature type="domain" description="CAAX prenyl protease 2/Lysostaphin resistance protein A-like" evidence="2">
    <location>
        <begin position="151"/>
        <end position="245"/>
    </location>
</feature>
<keyword evidence="1" id="KW-0472">Membrane</keyword>
<organism evidence="3 4">
    <name type="scientific">Herbiconiux oxytropis</name>
    <dbReference type="NCBI Taxonomy" id="2970915"/>
    <lineage>
        <taxon>Bacteria</taxon>
        <taxon>Bacillati</taxon>
        <taxon>Actinomycetota</taxon>
        <taxon>Actinomycetes</taxon>
        <taxon>Micrococcales</taxon>
        <taxon>Microbacteriaceae</taxon>
        <taxon>Herbiconiux</taxon>
    </lineage>
</organism>
<keyword evidence="1" id="KW-1133">Transmembrane helix</keyword>
<feature type="transmembrane region" description="Helical" evidence="1">
    <location>
        <begin position="30"/>
        <end position="54"/>
    </location>
</feature>
<dbReference type="InterPro" id="IPR003675">
    <property type="entry name" value="Rce1/LyrA-like_dom"/>
</dbReference>
<gene>
    <name evidence="3" type="ORF">N1028_01455</name>
</gene>